<evidence type="ECO:0000313" key="1">
    <source>
        <dbReference type="EMBL" id="MDG4721841.1"/>
    </source>
</evidence>
<feature type="non-terminal residue" evidence="1">
    <location>
        <position position="1365"/>
    </location>
</feature>
<keyword evidence="2" id="KW-1185">Reference proteome</keyword>
<feature type="non-terminal residue" evidence="1">
    <location>
        <position position="1"/>
    </location>
</feature>
<evidence type="ECO:0000313" key="2">
    <source>
        <dbReference type="Proteomes" id="UP001529180"/>
    </source>
</evidence>
<proteinExistence type="predicted"/>
<reference evidence="1 2" key="1">
    <citation type="submission" date="2023-03" db="EMBL/GenBank/DDBJ databases">
        <title>Strain FZY0004 represents a novel species in the genus Thalassospira isolated from seawater.</title>
        <authorList>
            <person name="Fu Z.-Y."/>
        </authorList>
    </citation>
    <scope>NUCLEOTIDE SEQUENCE [LARGE SCALE GENOMIC DNA]</scope>
    <source>
        <strain evidence="1 2">FZY0004</strain>
    </source>
</reference>
<name>A0ABT6GIB6_9PROT</name>
<organism evidence="1 2">
    <name type="scientific">Thalassospira aquimaris</name>
    <dbReference type="NCBI Taxonomy" id="3037796"/>
    <lineage>
        <taxon>Bacteria</taxon>
        <taxon>Pseudomonadati</taxon>
        <taxon>Pseudomonadota</taxon>
        <taxon>Alphaproteobacteria</taxon>
        <taxon>Rhodospirillales</taxon>
        <taxon>Thalassospiraceae</taxon>
        <taxon>Thalassospira</taxon>
    </lineage>
</organism>
<accession>A0ABT6GIB6</accession>
<dbReference type="RefSeq" id="WP_278007089.1">
    <property type="nucleotide sequence ID" value="NZ_JARSBO010000021.1"/>
</dbReference>
<dbReference type="Gene3D" id="2.60.40.10">
    <property type="entry name" value="Immunoglobulins"/>
    <property type="match status" value="4"/>
</dbReference>
<comment type="caution">
    <text evidence="1">The sequence shown here is derived from an EMBL/GenBank/DDBJ whole genome shotgun (WGS) entry which is preliminary data.</text>
</comment>
<dbReference type="EMBL" id="JARSBO010000021">
    <property type="protein sequence ID" value="MDG4721841.1"/>
    <property type="molecule type" value="Genomic_DNA"/>
</dbReference>
<dbReference type="InterPro" id="IPR013783">
    <property type="entry name" value="Ig-like_fold"/>
</dbReference>
<dbReference type="Proteomes" id="UP001529180">
    <property type="component" value="Unassembled WGS sequence"/>
</dbReference>
<protein>
    <submittedName>
        <fullName evidence="1">Ig-like domain-containing protein</fullName>
    </submittedName>
</protein>
<gene>
    <name evidence="1" type="ORF">P7680_22790</name>
</gene>
<sequence>GEDVATTTGSITVDVAGVADAPTLDVADASGSEDSAIALDIDAGLTDSSEVLTITISGVPDGATLSAGTDNGDGTWTLSSGDLEGLTITPADDFSGSFDLGVTATSADGEDVATTTGSITVDVAGVADAPTLDVADALGSEDSAIALDIDAGLTDSSETLTITISGVPDGATLSAGTDNGDGTWTLSSGDLEGLTITPADDFSGSFDLGVTATSADGEDVATTTGSITVDVAGVADAPTLDVTDASGSEDSAIALDIDAGLTDSSETLTITISGVPDGATLSAGTDNGDGTWTLSSGDLEGLTITPADDFSGSFDLGVTATSADGEDVATTTGSITVDVAGVADAPTLDVADASGSEDSAIALDIDAGLTDSSEVLTITISGVPDGATLSAGTDNGDGTWTLSSGDLEGLTITPTDDFSGSFDLGVTATSADGEDVATTTGSITVDVAGVADAPTLEVADASGSEDSAIALDIDAGLTDSSEVLTITISGVPDGATLSAGADNGDSTWTLSSSDLEDLTITPPDDFSGSFDLGVTATSADGEDVATTTGSITVDVAGVADAPTLDVADASGSEDSAIALDIDAGLTDASETLTITISGVPDGATLSAGTDNGDGTWTLSSGDLEGLTIIPADDFSGSFDLGVTATSADGEDVATTTGSITVDVAGVADAPTLDVTDASGSEDSAIALDIDAGLTDSSETLTITISGVPDGATLSAGTDNGDGTWTLSSGDLEGLTITPADDFGGSFDLGVTATSADGEDVATTTGSITVDVAGVADAPTLDVADASGSEDSAIALDIDAGLTDASETLTITISGVPDGATLSAGTDNGDGTWTLSSGDLEGLTITPTDDFSGSFDLGVTATSADGEDVATTTGSITVDVAGVADAPTLDVADASGSEDSAIALDIDAGLTDSSEVLTITISGVPDGATLSAGTDNGDGTWTLSSGDLEGLTITPPDDFSGSFDLGVTATSADGEDVATTTGSITVDVAGVADAPTLDVADASGSEDSAIALDIDAGLTDSSETLTITISGVPDGATLSAGTDNGDGTWTLSSGDLEGLTITPADDFSGSFDLGVTAQSADGEDVATTTGSITVDVAGVADAPTLDVADASGSEDSAIALDIDAGLTDSSETLTITISGVPDGATLSAGTDNGDGTWTLSSGDLEGLTITPADDFSGSFNLDVTATSADGEDVATTTGSITVDVAGVADAPTLDVADASGSEDSAISLDIDAGLTDSSETLTFTISGVPDGATLSAGIDNGDGTWTLSSSDLEGLTITPADDFSGSFDLGVTATSADGEDVATSTGSITVDVAGVADTPTLDVTDAAGSEDSAIELDIDAGLTDSSEVLTITISGVTDGATLSAGT</sequence>